<evidence type="ECO:0008006" key="4">
    <source>
        <dbReference type="Google" id="ProtNLM"/>
    </source>
</evidence>
<keyword evidence="1" id="KW-0812">Transmembrane</keyword>
<keyword evidence="1" id="KW-1133">Transmembrane helix</keyword>
<accession>A0A561V7T1</accession>
<proteinExistence type="predicted"/>
<dbReference type="InterPro" id="IPR036259">
    <property type="entry name" value="MFS_trans_sf"/>
</dbReference>
<dbReference type="AlphaFoldDB" id="A0A561V7T1"/>
<organism evidence="2 3">
    <name type="scientific">Saccharopolyspora dendranthemae</name>
    <dbReference type="NCBI Taxonomy" id="1181886"/>
    <lineage>
        <taxon>Bacteria</taxon>
        <taxon>Bacillati</taxon>
        <taxon>Actinomycetota</taxon>
        <taxon>Actinomycetes</taxon>
        <taxon>Pseudonocardiales</taxon>
        <taxon>Pseudonocardiaceae</taxon>
        <taxon>Saccharopolyspora</taxon>
    </lineage>
</organism>
<comment type="caution">
    <text evidence="2">The sequence shown here is derived from an EMBL/GenBank/DDBJ whole genome shotgun (WGS) entry which is preliminary data.</text>
</comment>
<dbReference type="EMBL" id="VIWX01000001">
    <property type="protein sequence ID" value="TWG07658.1"/>
    <property type="molecule type" value="Genomic_DNA"/>
</dbReference>
<reference evidence="2 3" key="1">
    <citation type="submission" date="2019-06" db="EMBL/GenBank/DDBJ databases">
        <title>Sequencing the genomes of 1000 actinobacteria strains.</title>
        <authorList>
            <person name="Klenk H.-P."/>
        </authorList>
    </citation>
    <scope>NUCLEOTIDE SEQUENCE [LARGE SCALE GENOMIC DNA]</scope>
    <source>
        <strain evidence="2 3">DSM 46699</strain>
    </source>
</reference>
<name>A0A561V7T1_9PSEU</name>
<feature type="transmembrane region" description="Helical" evidence="1">
    <location>
        <begin position="130"/>
        <end position="150"/>
    </location>
</feature>
<dbReference type="Proteomes" id="UP000316184">
    <property type="component" value="Unassembled WGS sequence"/>
</dbReference>
<keyword evidence="3" id="KW-1185">Reference proteome</keyword>
<evidence type="ECO:0000256" key="1">
    <source>
        <dbReference type="SAM" id="Phobius"/>
    </source>
</evidence>
<evidence type="ECO:0000313" key="2">
    <source>
        <dbReference type="EMBL" id="TWG07658.1"/>
    </source>
</evidence>
<dbReference type="SUPFAM" id="SSF103473">
    <property type="entry name" value="MFS general substrate transporter"/>
    <property type="match status" value="1"/>
</dbReference>
<sequence length="159" mass="15507">MFAAGLAVGAAGLAVIGQGSGLVVVVTGPVLVFRGIMPMLATGVDIVIGATPPERTGAASALTETTQELGIALGIAILGSLTAMVYRAQMGDLPGLPEAAKSTLGGAKASGLPAELLGHAEGAFTDGLRLASVVSAIVLALAATAIGLLLRRAPTDPQA</sequence>
<gene>
    <name evidence="2" type="ORF">FHU35_11275</name>
</gene>
<evidence type="ECO:0000313" key="3">
    <source>
        <dbReference type="Proteomes" id="UP000316184"/>
    </source>
</evidence>
<protein>
    <recommendedName>
        <fullName evidence="4">MFS transporter</fullName>
    </recommendedName>
</protein>
<keyword evidence="1" id="KW-0472">Membrane</keyword>
<feature type="transmembrane region" description="Helical" evidence="1">
    <location>
        <begin position="69"/>
        <end position="88"/>
    </location>
</feature>